<evidence type="ECO:0000256" key="2">
    <source>
        <dbReference type="ARBA" id="ARBA00022525"/>
    </source>
</evidence>
<dbReference type="PANTHER" id="PTHR36108:SF13">
    <property type="entry name" value="COLOSSIN-B-RELATED"/>
    <property type="match status" value="1"/>
</dbReference>
<dbReference type="PANTHER" id="PTHR36108">
    <property type="entry name" value="COLOSSIN-B-RELATED"/>
    <property type="match status" value="1"/>
</dbReference>
<dbReference type="SUPFAM" id="SSF81296">
    <property type="entry name" value="E set domains"/>
    <property type="match status" value="1"/>
</dbReference>
<dbReference type="InterPro" id="IPR013784">
    <property type="entry name" value="Carb-bd-like_fold"/>
</dbReference>
<dbReference type="EMBL" id="SHKW01000001">
    <property type="protein sequence ID" value="RZU39958.1"/>
    <property type="molecule type" value="Genomic_DNA"/>
</dbReference>
<proteinExistence type="inferred from homology"/>
<comment type="similarity">
    <text evidence="1">Belongs to the serine-aspartate repeat-containing protein (SDr) family.</text>
</comment>
<accession>A0A4Q7YR43</accession>
<sequence>MILLVFLAVSGQMKGQCNNPANAIVAENCLPGSSDSEWDVKNGFEGDHSIQGFATDISVNRGSTIYFKIDTPAPSYTIDIYRMGYYGGMGAHKVTSITPSATLPQTQPACRTDTTVGLMDCGNWAVSASWPVPATATSGVYFAHLIRRDTGGDSHIVFIVRNDSSNSPILFQTADETWQAYNYYGLGSVYSQDTPVWDLAGRSLKVSYNRPFYTRNFNQENVTFVFGAEFAMIQWLEQNGYDVTYFTGVDAARYGTLIKNHKVYMDAGHDEYWSGPHRANVQAARDAGVNLAFIGGNQMFWKTRLENSIDGSNTPNRTLVCYKETLAFAKIDPSPTWTGTWRDSSLSPPADGGLPENSLMGSLFMVNGTSPDNDGSLQIQVPAADGKMRFWRNSAVAGLSANQTYTLPLGTLGFEWDEDVDNGFRPAGVFHLSTTTHTLTSDYLLDAGATYGAGTATHHMTLYRAPSGALVFNAGTIQWSWALNSNHDNPFQFDAQTDRNAQQATVNLLADMGVQPATLQAGVMPATASTDSAPPASAITYPTENMSINTGTAVTVTGNAIDAGGGAVGAVEVSGDGGATWHPATGRSSWSYVWIPSATGPATLMSRAVDDSANLETAHGINLNVLPQVCPCRIWTSSVTPQTIDSGDGNAVEVGLKFRADSNGSVLGVRFYKATTNTGTHVGHIWSSSGALLGTATFAGESSSGWQQVNFSSPIPVTANTTYVVSYLAPSGHYSVNSGFFAQSGVNNPPLHALADGVDGLNGVYTYGATGGFPTSSSQSGNYWVDVVFTSSNTYNISGAISGASGAGATVALTGAATASTTADTSGNYSLNGLVNGAYSITPSKPGVTFSPGNLPVTINNTSVSGANFTATVTNPQTISGTITGPGGSGATVNLGGAATATSTADSSGNYSFTGLPGGSYSVEPSAVGIIFTPGVRSVVLSGAGAAGVNFQAQTCNCISIWPASATPAIVDSNDATPVEVGVKFVSTLPGVIYGLRFYKASANTGTHVGHLWSSTGTQLASATFTGETASGWQQIIFSTPISVTPNVTYVASYFAPNGHYSADTNYFASNGVNTPPLQALASTTNSSNGIYLYSSSGGFPTNSYASSNYWVDVLFVADQSHAVSGIVTGPGGAGATVTLTNDSGTITTTADSSGKYLFNGVTAGSYSVRPSNTNAAFIPAVQNVLVSSADITGLNFVGSSLCPCGTIWQPSALPAVIDSGDGSSVETGVRFQADYDGYILGVRFYKAAANTGSHIGNLWSAASGSLLATGGFTAESGTGWQQVMFANPVPVSANTPYVASYFSPQGHYSATNLLFASAGVDSPPLHALVNTASEPNGLFSYSPTSTYPTQDYNATNYWVDVVYARATAFSISGIVSGPGAAGTSVTLSGPSGTSSTVADAAGNYRFNGLANGTYTVTPTGASGVTFGPFSQNVTISGGHVFGINFTASQLTYSISGTISGVSGDPVVLSGASNAITTTDSLGNYTFTGLLNGSYTVTPGAVGYVINPSSQNVTVSGANVSSVNFTGSSLAYSISGVITGGAGAIVTLAGAANVTTTADSSGNFSFPGLTNGSYTVTPSRVGMVFNPASLAATVFGANVTNANFVVPANCPCNTIWQPSATPVTVDPGDTHSTEAGVVFRADSDGYIAGIRFYKGSANTGTHKGNLWSNSGALLGTADFSNETASGWQQVMFSSPVPVVANTPYVGSYFAPVGHYSGDSQFFATGGVDVPPLHALQNGVAGSNGIYIYTSTSVFPTSTFNAANYWVDVIYLPTATYSATGSITGGGGVSATLNLSGAKTATITADSSGNFSFSGLANGTYTITPNTANGYGYSPASQTITINNAHALGLTFTSQQTYAVSGTVSGPGGPNALVALSGTATATVTANSSGVYTLAGLANGSYTVTPTKTGYVFSPASQPVAVSGANATANFNSTAQTYTISGTISGGGGASATVKLTGATTATVTANSSGVYTLAGLANGSYTVTPTKTGYVFSPASQPVAVSGANATANFSSAAQTYTISGTISGAGGVSATVKLTGTTTATVTANASGVYTFTGVANGSYTVTPTKAGYVFTPATRSVTVNGANTTANFSSTKTYSISGTISGGGGAGATVKLTGAGTATVTASSSGAYTISGLVSGSYTVTPSRSGHIFIPSSRSATVGTSDVTGLNFTSF</sequence>
<dbReference type="Pfam" id="PF17957">
    <property type="entry name" value="Big_7"/>
    <property type="match status" value="1"/>
</dbReference>
<dbReference type="Proteomes" id="UP000292958">
    <property type="component" value="Unassembled WGS sequence"/>
</dbReference>
<dbReference type="InterPro" id="IPR025141">
    <property type="entry name" value="DUF4082"/>
</dbReference>
<evidence type="ECO:0000259" key="5">
    <source>
        <dbReference type="Pfam" id="PF20254"/>
    </source>
</evidence>
<protein>
    <submittedName>
        <fullName evidence="6">Molybdenum-dependent oxidoreductase-like protein</fullName>
    </submittedName>
</protein>
<dbReference type="SUPFAM" id="SSF49452">
    <property type="entry name" value="Starch-binding domain-like"/>
    <property type="match status" value="10"/>
</dbReference>
<keyword evidence="2" id="KW-0964">Secreted</keyword>
<feature type="domain" description="DUF4082" evidence="4">
    <location>
        <begin position="966"/>
        <end position="1112"/>
    </location>
</feature>
<dbReference type="InterPro" id="IPR046540">
    <property type="entry name" value="DMFA2_C"/>
</dbReference>
<evidence type="ECO:0000259" key="4">
    <source>
        <dbReference type="Pfam" id="PF13313"/>
    </source>
</evidence>
<dbReference type="Gene3D" id="2.60.40.650">
    <property type="match status" value="1"/>
</dbReference>
<keyword evidence="7" id="KW-1185">Reference proteome</keyword>
<keyword evidence="3" id="KW-0732">Signal</keyword>
<feature type="domain" description="DUF4082" evidence="4">
    <location>
        <begin position="1620"/>
        <end position="1766"/>
    </location>
</feature>
<dbReference type="GO" id="GO:0030246">
    <property type="term" value="F:carbohydrate binding"/>
    <property type="evidence" value="ECO:0007669"/>
    <property type="project" value="InterPro"/>
</dbReference>
<feature type="domain" description="DUF4082" evidence="4">
    <location>
        <begin position="1213"/>
        <end position="1360"/>
    </location>
</feature>
<reference evidence="6 7" key="1">
    <citation type="submission" date="2019-02" db="EMBL/GenBank/DDBJ databases">
        <title>Genomic Encyclopedia of Archaeal and Bacterial Type Strains, Phase II (KMG-II): from individual species to whole genera.</title>
        <authorList>
            <person name="Goeker M."/>
        </authorList>
    </citation>
    <scope>NUCLEOTIDE SEQUENCE [LARGE SCALE GENOMIC DNA]</scope>
    <source>
        <strain evidence="6 7">DSM 18101</strain>
    </source>
</reference>
<gene>
    <name evidence="6" type="ORF">BDD14_1368</name>
</gene>
<evidence type="ECO:0000313" key="6">
    <source>
        <dbReference type="EMBL" id="RZU39958.1"/>
    </source>
</evidence>
<feature type="domain" description="DUF4082" evidence="4">
    <location>
        <begin position="639"/>
        <end position="785"/>
    </location>
</feature>
<comment type="caution">
    <text evidence="6">The sequence shown here is derived from an EMBL/GenBank/DDBJ whole genome shotgun (WGS) entry which is preliminary data.</text>
</comment>
<evidence type="ECO:0000313" key="7">
    <source>
        <dbReference type="Proteomes" id="UP000292958"/>
    </source>
</evidence>
<evidence type="ECO:0000256" key="3">
    <source>
        <dbReference type="ARBA" id="ARBA00022729"/>
    </source>
</evidence>
<dbReference type="Gene3D" id="2.60.40.1120">
    <property type="entry name" value="Carboxypeptidase-like, regulatory domain"/>
    <property type="match status" value="11"/>
</dbReference>
<dbReference type="SUPFAM" id="SSF49478">
    <property type="entry name" value="Cna protein B-type domain"/>
    <property type="match status" value="1"/>
</dbReference>
<name>A0A4Q7YR43_9BACT</name>
<organism evidence="6 7">
    <name type="scientific">Edaphobacter modestus</name>
    <dbReference type="NCBI Taxonomy" id="388466"/>
    <lineage>
        <taxon>Bacteria</taxon>
        <taxon>Pseudomonadati</taxon>
        <taxon>Acidobacteriota</taxon>
        <taxon>Terriglobia</taxon>
        <taxon>Terriglobales</taxon>
        <taxon>Acidobacteriaceae</taxon>
        <taxon>Edaphobacter</taxon>
    </lineage>
</organism>
<evidence type="ECO:0000256" key="1">
    <source>
        <dbReference type="ARBA" id="ARBA00007257"/>
    </source>
</evidence>
<dbReference type="Pfam" id="PF20254">
    <property type="entry name" value="DMFA2_C"/>
    <property type="match status" value="1"/>
</dbReference>
<feature type="domain" description="N,N-dimethylformamidase beta subunit-like C-terminal" evidence="5">
    <location>
        <begin position="77"/>
        <end position="488"/>
    </location>
</feature>
<dbReference type="Pfam" id="PF13313">
    <property type="entry name" value="DUF4082"/>
    <property type="match status" value="4"/>
</dbReference>
<dbReference type="OrthoDB" id="97780at2"/>
<dbReference type="InterPro" id="IPR014756">
    <property type="entry name" value="Ig_E-set"/>
</dbReference>